<feature type="signal peptide" evidence="1">
    <location>
        <begin position="1"/>
        <end position="20"/>
    </location>
</feature>
<feature type="chain" id="PRO_5040927402" evidence="1">
    <location>
        <begin position="21"/>
        <end position="462"/>
    </location>
</feature>
<dbReference type="Proteomes" id="UP001059041">
    <property type="component" value="Linkage Group LG16"/>
</dbReference>
<dbReference type="EMBL" id="JAFHDT010000016">
    <property type="protein sequence ID" value="KAI7799032.1"/>
    <property type="molecule type" value="Genomic_DNA"/>
</dbReference>
<comment type="caution">
    <text evidence="2">The sequence shown here is derived from an EMBL/GenBank/DDBJ whole genome shotgun (WGS) entry which is preliminary data.</text>
</comment>
<evidence type="ECO:0000313" key="3">
    <source>
        <dbReference type="Proteomes" id="UP001059041"/>
    </source>
</evidence>
<reference evidence="2" key="1">
    <citation type="submission" date="2021-02" db="EMBL/GenBank/DDBJ databases">
        <title>Comparative genomics reveals that relaxation of natural selection precedes convergent phenotypic evolution of cavefish.</title>
        <authorList>
            <person name="Peng Z."/>
        </authorList>
    </citation>
    <scope>NUCLEOTIDE SEQUENCE</scope>
    <source>
        <tissue evidence="2">Muscle</tissue>
    </source>
</reference>
<accession>A0A9W7TKL3</accession>
<keyword evidence="3" id="KW-1185">Reference proteome</keyword>
<name>A0A9W7TKL3_TRIRA</name>
<gene>
    <name evidence="2" type="ORF">IRJ41_016105</name>
</gene>
<sequence>MKRSLAILLLVVLVFNGVKSADPKDEDHEIDKLFELGSDAFLKFLDNVKMKAQNALTKNDFNRSGDVGLKGILKNETMVELWRDVGSQYFPDAPPVYSDPVGFLSYLLSKIVVKPHMVRNLKVASEVMKIDIDQLYKDAQVAINQVREKAMEISALERQTEKNEFAVSLRTASAVLVFYWDKFVEYTESSPFHDKYMDSVRRWRELKMLRNISKNCHSEIEHQALNWADHHFGNLFKEYYRWGDGIFGNERFNQSNWAFFKIASVYHLPVYQKLCDSGFGISEVNSFLKTANGVLTELGGEDFAHKSREMIYELWTVFENEIISQTKNLHVTSDVEDIKNPLQHLHTIKEILFDIWDQVLSVINGNIKEDEVQQSLRHWDEVKTIFLKVLTDSGEITQDNLDEAHKTLKNVGRMVLEKYVKMIDGLDTRISASIESLGKVMLQTFAATNNALINTLLFLLSD</sequence>
<organism evidence="2 3">
    <name type="scientific">Triplophysa rosa</name>
    <name type="common">Cave loach</name>
    <dbReference type="NCBI Taxonomy" id="992332"/>
    <lineage>
        <taxon>Eukaryota</taxon>
        <taxon>Metazoa</taxon>
        <taxon>Chordata</taxon>
        <taxon>Craniata</taxon>
        <taxon>Vertebrata</taxon>
        <taxon>Euteleostomi</taxon>
        <taxon>Actinopterygii</taxon>
        <taxon>Neopterygii</taxon>
        <taxon>Teleostei</taxon>
        <taxon>Ostariophysi</taxon>
        <taxon>Cypriniformes</taxon>
        <taxon>Nemacheilidae</taxon>
        <taxon>Triplophysa</taxon>
    </lineage>
</organism>
<proteinExistence type="predicted"/>
<evidence type="ECO:0000256" key="1">
    <source>
        <dbReference type="SAM" id="SignalP"/>
    </source>
</evidence>
<keyword evidence="1" id="KW-0732">Signal</keyword>
<protein>
    <submittedName>
        <fullName evidence="2">Uncharacterized protein</fullName>
    </submittedName>
</protein>
<dbReference type="AlphaFoldDB" id="A0A9W7TKL3"/>
<evidence type="ECO:0000313" key="2">
    <source>
        <dbReference type="EMBL" id="KAI7799032.1"/>
    </source>
</evidence>